<evidence type="ECO:0000256" key="10">
    <source>
        <dbReference type="PROSITE-ProRule" id="PRU00283"/>
    </source>
</evidence>
<dbReference type="PRINTS" id="PR00380">
    <property type="entry name" value="KINESINHEAVY"/>
</dbReference>
<dbReference type="Gene3D" id="3.40.850.10">
    <property type="entry name" value="Kinesin motor domain"/>
    <property type="match status" value="1"/>
</dbReference>
<feature type="coiled-coil region" evidence="12">
    <location>
        <begin position="326"/>
        <end position="360"/>
    </location>
</feature>
<dbReference type="Pfam" id="PF00225">
    <property type="entry name" value="Kinesin"/>
    <property type="match status" value="1"/>
</dbReference>
<dbReference type="InterPro" id="IPR027417">
    <property type="entry name" value="P-loop_NTPase"/>
</dbReference>
<dbReference type="InterPro" id="IPR027640">
    <property type="entry name" value="Kinesin-like_fam"/>
</dbReference>
<accession>A0A8J1XVR3</accession>
<evidence type="ECO:0000256" key="9">
    <source>
        <dbReference type="ARBA" id="ARBA00023212"/>
    </source>
</evidence>
<evidence type="ECO:0000256" key="13">
    <source>
        <dbReference type="SAM" id="MobiDB-lite"/>
    </source>
</evidence>
<comment type="subcellular location">
    <subcellularLocation>
        <location evidence="1">Cytoplasm</location>
        <location evidence="1">Cytoskeleton</location>
    </subcellularLocation>
</comment>
<name>A0A8J1XVR3_OWEFU</name>
<dbReference type="GO" id="GO:0005524">
    <property type="term" value="F:ATP binding"/>
    <property type="evidence" value="ECO:0007669"/>
    <property type="project" value="UniProtKB-UniRule"/>
</dbReference>
<feature type="compositionally biased region" description="Low complexity" evidence="13">
    <location>
        <begin position="43"/>
        <end position="55"/>
    </location>
</feature>
<evidence type="ECO:0000256" key="5">
    <source>
        <dbReference type="ARBA" id="ARBA00022741"/>
    </source>
</evidence>
<dbReference type="GO" id="GO:0003777">
    <property type="term" value="F:microtubule motor activity"/>
    <property type="evidence" value="ECO:0007669"/>
    <property type="project" value="InterPro"/>
</dbReference>
<feature type="region of interest" description="Disordered" evidence="13">
    <location>
        <begin position="1"/>
        <end position="55"/>
    </location>
</feature>
<keyword evidence="15" id="KW-1185">Reference proteome</keyword>
<dbReference type="PROSITE" id="PS50067">
    <property type="entry name" value="KINESIN_MOTOR_2"/>
    <property type="match status" value="1"/>
</dbReference>
<reference evidence="14" key="1">
    <citation type="submission" date="2022-03" db="EMBL/GenBank/DDBJ databases">
        <authorList>
            <person name="Martin C."/>
        </authorList>
    </citation>
    <scope>NUCLEOTIDE SEQUENCE</scope>
</reference>
<dbReference type="InterPro" id="IPR001752">
    <property type="entry name" value="Kinesin_motor_dom"/>
</dbReference>
<keyword evidence="7 12" id="KW-0175">Coiled coil</keyword>
<dbReference type="PROSITE" id="PS00411">
    <property type="entry name" value="KINESIN_MOTOR_1"/>
    <property type="match status" value="1"/>
</dbReference>
<evidence type="ECO:0000256" key="1">
    <source>
        <dbReference type="ARBA" id="ARBA00004245"/>
    </source>
</evidence>
<feature type="compositionally biased region" description="Low complexity" evidence="13">
    <location>
        <begin position="15"/>
        <end position="32"/>
    </location>
</feature>
<keyword evidence="5 10" id="KW-0547">Nucleotide-binding</keyword>
<dbReference type="GO" id="GO:0005874">
    <property type="term" value="C:microtubule"/>
    <property type="evidence" value="ECO:0007669"/>
    <property type="project" value="UniProtKB-KW"/>
</dbReference>
<dbReference type="GO" id="GO:0007018">
    <property type="term" value="P:microtubule-based movement"/>
    <property type="evidence" value="ECO:0007669"/>
    <property type="project" value="InterPro"/>
</dbReference>
<dbReference type="SUPFAM" id="SSF52540">
    <property type="entry name" value="P-loop containing nucleoside triphosphate hydrolases"/>
    <property type="match status" value="1"/>
</dbReference>
<proteinExistence type="inferred from homology"/>
<evidence type="ECO:0000313" key="15">
    <source>
        <dbReference type="Proteomes" id="UP000749559"/>
    </source>
</evidence>
<feature type="compositionally biased region" description="Low complexity" evidence="13">
    <location>
        <begin position="106"/>
        <end position="123"/>
    </location>
</feature>
<dbReference type="Gene3D" id="1.10.287.1490">
    <property type="match status" value="1"/>
</dbReference>
<comment type="similarity">
    <text evidence="2">Belongs to the TRAFAC class myosin-kinesin ATPase superfamily. Kinesin family. KIN-14 subfamily.</text>
</comment>
<dbReference type="CDD" id="cd01366">
    <property type="entry name" value="KISc_C_terminal"/>
    <property type="match status" value="1"/>
</dbReference>
<feature type="compositionally biased region" description="Polar residues" evidence="13">
    <location>
        <begin position="141"/>
        <end position="153"/>
    </location>
</feature>
<dbReference type="SMART" id="SM00129">
    <property type="entry name" value="KISc"/>
    <property type="match status" value="1"/>
</dbReference>
<evidence type="ECO:0000256" key="6">
    <source>
        <dbReference type="ARBA" id="ARBA00022840"/>
    </source>
</evidence>
<feature type="binding site" evidence="10">
    <location>
        <begin position="462"/>
        <end position="469"/>
    </location>
    <ligand>
        <name>ATP</name>
        <dbReference type="ChEBI" id="CHEBI:30616"/>
    </ligand>
</feature>
<keyword evidence="3" id="KW-0963">Cytoplasm</keyword>
<dbReference type="OrthoDB" id="3176171at2759"/>
<evidence type="ECO:0000256" key="7">
    <source>
        <dbReference type="ARBA" id="ARBA00023054"/>
    </source>
</evidence>
<dbReference type="InterPro" id="IPR036961">
    <property type="entry name" value="Kinesin_motor_dom_sf"/>
</dbReference>
<keyword evidence="6 10" id="KW-0067">ATP-binding</keyword>
<evidence type="ECO:0000256" key="2">
    <source>
        <dbReference type="ARBA" id="ARBA00010899"/>
    </source>
</evidence>
<dbReference type="InterPro" id="IPR019821">
    <property type="entry name" value="Kinesin_motor_CS"/>
</dbReference>
<dbReference type="GO" id="GO:0090307">
    <property type="term" value="P:mitotic spindle assembly"/>
    <property type="evidence" value="ECO:0007669"/>
    <property type="project" value="UniProtKB-ARBA"/>
</dbReference>
<dbReference type="AlphaFoldDB" id="A0A8J1XVR3"/>
<sequence length="717" mass="78765">MESQSRLPLNTVNGSRLPQPSKLRPPSKLKPPTMLATKRPISPADDAPAVPKAPAAKKAKVEIMKAQAKAPNKRRSIVSSKLGKKVVPPVSRGIAVSRASVTRSAVSKAPPATTRAPTARAATSRVVPTTKTTVAKRGAPLSSTARSTTNNVSKPGGKRPAWDVKGRLEDMETMFREAMSGNSELQGQMDSNNSRLAQLEAINAQLEGTVQQKEVLNTRGQEEISALEKKLRESRDELDDSVRRFNHEIEDLKFIKSTLERQRDTLDGELSASKQECSGLKSTVASLSSAQAGLNAELGATKLNLDQALQAGRIKDETISELRGIIANHEATIGDQESQIREHETRRRILHNTIQELKGNIRVFCRVRPLLGDELLGNDGEIQHMTFPDPDHKVLELDKTGDSTLNESTVSRKASASQTTHYDFQFDRVFEPDSKQSCVFEEISQLVQSALDGYNVCIFAYGQTGSGKTFTMEGRGENEPENAGMIPRAVEQIFKNASDLEDKGWKYEMQASFLEIYNETIRDLLGSGKEDLKHEIKMVPNVNDVNVTNLTYINVNSPKQVSNLLSKAAQNRAVAETKCNERSSRSHSVFRLKLTGTNTITSEGSIGTLNLIDLAGSERLKESKSEGARLKETQAINKSLSNLGNVIMALANKEPHIPYRNSKLTYLLQNSLGGNSKTLMFVNVSPKEECFNETLCSLRFATKVNQCQIGTATKKVK</sequence>
<feature type="region of interest" description="Disordered" evidence="13">
    <location>
        <begin position="106"/>
        <end position="162"/>
    </location>
</feature>
<organism evidence="14 15">
    <name type="scientific">Owenia fusiformis</name>
    <name type="common">Polychaete worm</name>
    <dbReference type="NCBI Taxonomy" id="6347"/>
    <lineage>
        <taxon>Eukaryota</taxon>
        <taxon>Metazoa</taxon>
        <taxon>Spiralia</taxon>
        <taxon>Lophotrochozoa</taxon>
        <taxon>Annelida</taxon>
        <taxon>Polychaeta</taxon>
        <taxon>Sedentaria</taxon>
        <taxon>Canalipalpata</taxon>
        <taxon>Sabellida</taxon>
        <taxon>Oweniida</taxon>
        <taxon>Oweniidae</taxon>
        <taxon>Owenia</taxon>
    </lineage>
</organism>
<dbReference type="GO" id="GO:0008017">
    <property type="term" value="F:microtubule binding"/>
    <property type="evidence" value="ECO:0007669"/>
    <property type="project" value="InterPro"/>
</dbReference>
<gene>
    <name evidence="14" type="ORF">OFUS_LOCUS12276</name>
</gene>
<dbReference type="PANTHER" id="PTHR47972">
    <property type="entry name" value="KINESIN-LIKE PROTEIN KLP-3"/>
    <property type="match status" value="1"/>
</dbReference>
<dbReference type="PANTHER" id="PTHR47972:SF45">
    <property type="entry name" value="PROTEIN CLARET SEGREGATIONAL"/>
    <property type="match status" value="1"/>
</dbReference>
<protein>
    <recommendedName>
        <fullName evidence="11">Kinesin-like protein</fullName>
    </recommendedName>
</protein>
<evidence type="ECO:0000313" key="14">
    <source>
        <dbReference type="EMBL" id="CAH1786363.1"/>
    </source>
</evidence>
<keyword evidence="9" id="KW-0206">Cytoskeleton</keyword>
<keyword evidence="4 11" id="KW-0493">Microtubule</keyword>
<dbReference type="EMBL" id="CAIIXF020000006">
    <property type="protein sequence ID" value="CAH1786363.1"/>
    <property type="molecule type" value="Genomic_DNA"/>
</dbReference>
<dbReference type="FunFam" id="3.40.850.10:FF:000065">
    <property type="entry name" value="Kinesin-like protein"/>
    <property type="match status" value="1"/>
</dbReference>
<evidence type="ECO:0000256" key="11">
    <source>
        <dbReference type="RuleBase" id="RU000394"/>
    </source>
</evidence>
<evidence type="ECO:0000256" key="3">
    <source>
        <dbReference type="ARBA" id="ARBA00022490"/>
    </source>
</evidence>
<comment type="caution">
    <text evidence="14">The sequence shown here is derived from an EMBL/GenBank/DDBJ whole genome shotgun (WGS) entry which is preliminary data.</text>
</comment>
<evidence type="ECO:0000256" key="4">
    <source>
        <dbReference type="ARBA" id="ARBA00022701"/>
    </source>
</evidence>
<evidence type="ECO:0000256" key="8">
    <source>
        <dbReference type="ARBA" id="ARBA00023175"/>
    </source>
</evidence>
<evidence type="ECO:0000256" key="12">
    <source>
        <dbReference type="SAM" id="Coils"/>
    </source>
</evidence>
<feature type="coiled-coil region" evidence="12">
    <location>
        <begin position="182"/>
        <end position="276"/>
    </location>
</feature>
<feature type="compositionally biased region" description="Polar residues" evidence="13">
    <location>
        <begin position="1"/>
        <end position="14"/>
    </location>
</feature>
<keyword evidence="8 10" id="KW-0505">Motor protein</keyword>
<dbReference type="Proteomes" id="UP000749559">
    <property type="component" value="Unassembled WGS sequence"/>
</dbReference>